<gene>
    <name evidence="1" type="ORF">SAE01_18070</name>
</gene>
<protein>
    <submittedName>
        <fullName evidence="1">Uncharacterized protein</fullName>
    </submittedName>
</protein>
<dbReference type="Gene3D" id="2.40.128.640">
    <property type="match status" value="1"/>
</dbReference>
<accession>A0A512BBH3</accession>
<proteinExistence type="predicted"/>
<evidence type="ECO:0000313" key="2">
    <source>
        <dbReference type="Proteomes" id="UP000321513"/>
    </source>
</evidence>
<organism evidence="1 2">
    <name type="scientific">Segetibacter aerophilus</name>
    <dbReference type="NCBI Taxonomy" id="670293"/>
    <lineage>
        <taxon>Bacteria</taxon>
        <taxon>Pseudomonadati</taxon>
        <taxon>Bacteroidota</taxon>
        <taxon>Chitinophagia</taxon>
        <taxon>Chitinophagales</taxon>
        <taxon>Chitinophagaceae</taxon>
        <taxon>Segetibacter</taxon>
    </lineage>
</organism>
<name>A0A512BBH3_9BACT</name>
<dbReference type="Proteomes" id="UP000321513">
    <property type="component" value="Unassembled WGS sequence"/>
</dbReference>
<sequence length="155" mass="17421">MKNFILPFLLFSSFFYINNCTAQTAEKASDLVGVFDGRTPCQELAKQFNQTTTPECIKIKWRLKLYKGPAKNDEGTFQLEGFVFKGADVLKGKWHATVGTAANPEALVYQLNPAGRGAVFFLKANDNVFFFLDPQKNLMVGNRDFSYTLNRTATN</sequence>
<comment type="caution">
    <text evidence="1">The sequence shown here is derived from an EMBL/GenBank/DDBJ whole genome shotgun (WGS) entry which is preliminary data.</text>
</comment>
<reference evidence="1 2" key="1">
    <citation type="submission" date="2019-07" db="EMBL/GenBank/DDBJ databases">
        <title>Whole genome shotgun sequence of Segetibacter aerophilus NBRC 106135.</title>
        <authorList>
            <person name="Hosoyama A."/>
            <person name="Uohara A."/>
            <person name="Ohji S."/>
            <person name="Ichikawa N."/>
        </authorList>
    </citation>
    <scope>NUCLEOTIDE SEQUENCE [LARGE SCALE GENOMIC DNA]</scope>
    <source>
        <strain evidence="1 2">NBRC 106135</strain>
    </source>
</reference>
<dbReference type="AlphaFoldDB" id="A0A512BBH3"/>
<keyword evidence="2" id="KW-1185">Reference proteome</keyword>
<evidence type="ECO:0000313" key="1">
    <source>
        <dbReference type="EMBL" id="GEO09311.1"/>
    </source>
</evidence>
<dbReference type="OrthoDB" id="952272at2"/>
<dbReference type="EMBL" id="BJYT01000006">
    <property type="protein sequence ID" value="GEO09311.1"/>
    <property type="molecule type" value="Genomic_DNA"/>
</dbReference>
<dbReference type="RefSeq" id="WP_147203439.1">
    <property type="nucleotide sequence ID" value="NZ_BJYT01000006.1"/>
</dbReference>